<dbReference type="EMBL" id="QHCT01000001">
    <property type="protein sequence ID" value="RHX92024.1"/>
    <property type="molecule type" value="Genomic_DNA"/>
</dbReference>
<dbReference type="Proteomes" id="UP000265798">
    <property type="component" value="Unassembled WGS sequence"/>
</dbReference>
<organism evidence="1 2">
    <name type="scientific">Leptospira stimsonii</name>
    <dbReference type="NCBI Taxonomy" id="2202203"/>
    <lineage>
        <taxon>Bacteria</taxon>
        <taxon>Pseudomonadati</taxon>
        <taxon>Spirochaetota</taxon>
        <taxon>Spirochaetia</taxon>
        <taxon>Leptospirales</taxon>
        <taxon>Leptospiraceae</taxon>
        <taxon>Leptospira</taxon>
    </lineage>
</organism>
<dbReference type="OrthoDB" id="345777at2"/>
<proteinExistence type="predicted"/>
<name>A0A396ZDQ4_9LEPT</name>
<dbReference type="RefSeq" id="WP_118966874.1">
    <property type="nucleotide sequence ID" value="NZ_QHCT01000001.1"/>
</dbReference>
<evidence type="ECO:0000313" key="1">
    <source>
        <dbReference type="EMBL" id="RHX92024.1"/>
    </source>
</evidence>
<comment type="caution">
    <text evidence="1">The sequence shown here is derived from an EMBL/GenBank/DDBJ whole genome shotgun (WGS) entry which is preliminary data.</text>
</comment>
<dbReference type="AlphaFoldDB" id="A0A396ZDQ4"/>
<protein>
    <submittedName>
        <fullName evidence="1">Uncharacterized protein</fullName>
    </submittedName>
</protein>
<evidence type="ECO:0000313" key="2">
    <source>
        <dbReference type="Proteomes" id="UP000265798"/>
    </source>
</evidence>
<gene>
    <name evidence="1" type="ORF">DLM75_02000</name>
</gene>
<accession>A0A396ZDQ4</accession>
<reference evidence="2" key="1">
    <citation type="submission" date="2018-05" db="EMBL/GenBank/DDBJ databases">
        <title>Leptospira yasudae sp. nov. and Leptospira stimsonii sp. nov., two pathogenic species of the genus Leptospira isolated from environmental sources.</title>
        <authorList>
            <person name="Casanovas-Massana A."/>
            <person name="Hamond C."/>
            <person name="Santos L.A."/>
            <person name="Hacker K.P."/>
            <person name="Balassiano I."/>
            <person name="Medeiros M.A."/>
            <person name="Reis M.G."/>
            <person name="Ko A.I."/>
            <person name="Wunder E.A."/>
        </authorList>
    </citation>
    <scope>NUCLEOTIDE SEQUENCE [LARGE SCALE GENOMIC DNA]</scope>
    <source>
        <strain evidence="2">Yale</strain>
    </source>
</reference>
<sequence length="74" mass="8960">MIQIRERITLLRRGILLSKLYKKDGGRRNHFEIIESLLSRSAVMDAFLQDRELEGDFYEWINEQKITENLEYEK</sequence>